<comment type="caution">
    <text evidence="1">The sequence shown here is derived from an EMBL/GenBank/DDBJ whole genome shotgun (WGS) entry which is preliminary data.</text>
</comment>
<name>A0ACA9RL77_9GLOM</name>
<dbReference type="Proteomes" id="UP000789366">
    <property type="component" value="Unassembled WGS sequence"/>
</dbReference>
<proteinExistence type="predicted"/>
<evidence type="ECO:0000313" key="2">
    <source>
        <dbReference type="Proteomes" id="UP000789366"/>
    </source>
</evidence>
<reference evidence="1" key="1">
    <citation type="submission" date="2021-06" db="EMBL/GenBank/DDBJ databases">
        <authorList>
            <person name="Kallberg Y."/>
            <person name="Tangrot J."/>
            <person name="Rosling A."/>
        </authorList>
    </citation>
    <scope>NUCLEOTIDE SEQUENCE</scope>
    <source>
        <strain evidence="1">28 12/20/2015</strain>
    </source>
</reference>
<keyword evidence="2" id="KW-1185">Reference proteome</keyword>
<accession>A0ACA9RL77</accession>
<evidence type="ECO:0000313" key="1">
    <source>
        <dbReference type="EMBL" id="CAG8797249.1"/>
    </source>
</evidence>
<gene>
    <name evidence="1" type="ORF">SPELUC_LOCUS17742</name>
</gene>
<dbReference type="EMBL" id="CAJVPW010075626">
    <property type="protein sequence ID" value="CAG8797249.1"/>
    <property type="molecule type" value="Genomic_DNA"/>
</dbReference>
<organism evidence="1 2">
    <name type="scientific">Cetraspora pellucida</name>
    <dbReference type="NCBI Taxonomy" id="1433469"/>
    <lineage>
        <taxon>Eukaryota</taxon>
        <taxon>Fungi</taxon>
        <taxon>Fungi incertae sedis</taxon>
        <taxon>Mucoromycota</taxon>
        <taxon>Glomeromycotina</taxon>
        <taxon>Glomeromycetes</taxon>
        <taxon>Diversisporales</taxon>
        <taxon>Gigasporaceae</taxon>
        <taxon>Cetraspora</taxon>
    </lineage>
</organism>
<feature type="non-terminal residue" evidence="1">
    <location>
        <position position="62"/>
    </location>
</feature>
<protein>
    <submittedName>
        <fullName evidence="1">1446_t:CDS:1</fullName>
    </submittedName>
</protein>
<sequence>MSFASKYDFNLTEKKNPKTNYWKQVATNTTTNFASTLLLPPPNITGNLHLGHAFELAIQDFL</sequence>